<dbReference type="Proteomes" id="UP001190700">
    <property type="component" value="Unassembled WGS sequence"/>
</dbReference>
<evidence type="ECO:0000313" key="1">
    <source>
        <dbReference type="EMBL" id="KAK3246758.1"/>
    </source>
</evidence>
<comment type="caution">
    <text evidence="1">The sequence shown here is derived from an EMBL/GenBank/DDBJ whole genome shotgun (WGS) entry which is preliminary data.</text>
</comment>
<organism evidence="1 2">
    <name type="scientific">Cymbomonas tetramitiformis</name>
    <dbReference type="NCBI Taxonomy" id="36881"/>
    <lineage>
        <taxon>Eukaryota</taxon>
        <taxon>Viridiplantae</taxon>
        <taxon>Chlorophyta</taxon>
        <taxon>Pyramimonadophyceae</taxon>
        <taxon>Pyramimonadales</taxon>
        <taxon>Pyramimonadaceae</taxon>
        <taxon>Cymbomonas</taxon>
    </lineage>
</organism>
<proteinExistence type="predicted"/>
<reference evidence="1 2" key="1">
    <citation type="journal article" date="2015" name="Genome Biol. Evol.">
        <title>Comparative Genomics of a Bacterivorous Green Alga Reveals Evolutionary Causalities and Consequences of Phago-Mixotrophic Mode of Nutrition.</title>
        <authorList>
            <person name="Burns J.A."/>
            <person name="Paasch A."/>
            <person name="Narechania A."/>
            <person name="Kim E."/>
        </authorList>
    </citation>
    <scope>NUCLEOTIDE SEQUENCE [LARGE SCALE GENOMIC DNA]</scope>
    <source>
        <strain evidence="1 2">PLY_AMNH</strain>
    </source>
</reference>
<gene>
    <name evidence="1" type="ORF">CYMTET_43720</name>
</gene>
<keyword evidence="2" id="KW-1185">Reference proteome</keyword>
<dbReference type="EMBL" id="LGRX02029503">
    <property type="protein sequence ID" value="KAK3246758.1"/>
    <property type="molecule type" value="Genomic_DNA"/>
</dbReference>
<protein>
    <submittedName>
        <fullName evidence="1">Uncharacterized protein</fullName>
    </submittedName>
</protein>
<sequence length="285" mass="32568">MVTDEQDLPAKDRFIARVQKFPMSVDIFSDEMIAIYHKHGRVALFVDGTGAIVDHHEEQAIVSDGDTTRKKHPLNFTAQIPQEAAGSRARPPFIIWEHVGMDLRGSALAASLLFYRSREKKLFGYCIIPRECHSDCGLNLLAPILLVYNGETFDDYDARVRKEFAGEIPRSQTYLLYVWCLWHCHRAITLKCKKDMTEIEVKLHNKVQWGTIGCRMFDYVREATSMADFEHRKLMVESMLTAEDIIEDLREGLVFKEANETSASGEVFLIFRYALFAGTVTPLAL</sequence>
<evidence type="ECO:0000313" key="2">
    <source>
        <dbReference type="Proteomes" id="UP001190700"/>
    </source>
</evidence>
<accession>A0AAE0F008</accession>
<dbReference type="AlphaFoldDB" id="A0AAE0F008"/>
<name>A0AAE0F008_9CHLO</name>